<gene>
    <name evidence="1" type="ORF">METZ01_LOCUS263099</name>
</gene>
<sequence>MNYLLDLINVIQDTTSQWRVLDLTINLREKNLQAGID</sequence>
<dbReference type="AlphaFoldDB" id="A0A382JF46"/>
<accession>A0A382JF46</accession>
<reference evidence="1" key="1">
    <citation type="submission" date="2018-05" db="EMBL/GenBank/DDBJ databases">
        <authorList>
            <person name="Lanie J.A."/>
            <person name="Ng W.-L."/>
            <person name="Kazmierczak K.M."/>
            <person name="Andrzejewski T.M."/>
            <person name="Davidsen T.M."/>
            <person name="Wayne K.J."/>
            <person name="Tettelin H."/>
            <person name="Glass J.I."/>
            <person name="Rusch D."/>
            <person name="Podicherti R."/>
            <person name="Tsui H.-C.T."/>
            <person name="Winkler M.E."/>
        </authorList>
    </citation>
    <scope>NUCLEOTIDE SEQUENCE</scope>
</reference>
<proteinExistence type="predicted"/>
<name>A0A382JF46_9ZZZZ</name>
<dbReference type="EMBL" id="UINC01073677">
    <property type="protein sequence ID" value="SVC10245.1"/>
    <property type="molecule type" value="Genomic_DNA"/>
</dbReference>
<protein>
    <submittedName>
        <fullName evidence="1">Uncharacterized protein</fullName>
    </submittedName>
</protein>
<evidence type="ECO:0000313" key="1">
    <source>
        <dbReference type="EMBL" id="SVC10245.1"/>
    </source>
</evidence>
<organism evidence="1">
    <name type="scientific">marine metagenome</name>
    <dbReference type="NCBI Taxonomy" id="408172"/>
    <lineage>
        <taxon>unclassified sequences</taxon>
        <taxon>metagenomes</taxon>
        <taxon>ecological metagenomes</taxon>
    </lineage>
</organism>